<protein>
    <submittedName>
        <fullName evidence="2">Uncharacterized protein</fullName>
    </submittedName>
</protein>
<feature type="region of interest" description="Disordered" evidence="1">
    <location>
        <begin position="60"/>
        <end position="87"/>
    </location>
</feature>
<feature type="compositionally biased region" description="Basic and acidic residues" evidence="1">
    <location>
        <begin position="60"/>
        <end position="84"/>
    </location>
</feature>
<evidence type="ECO:0000313" key="2">
    <source>
        <dbReference type="EMBL" id="ELQ73910.1"/>
    </source>
</evidence>
<evidence type="ECO:0000313" key="3">
    <source>
        <dbReference type="Proteomes" id="UP000011185"/>
    </source>
</evidence>
<dbReference type="Proteomes" id="UP000011185">
    <property type="component" value="Unassembled WGS sequence"/>
</dbReference>
<dbReference type="AlphaFoldDB" id="L7JRJ6"/>
<gene>
    <name evidence="2" type="ORF">THOM_3188</name>
</gene>
<name>L7JRJ6_TRAHO</name>
<evidence type="ECO:0000256" key="1">
    <source>
        <dbReference type="SAM" id="MobiDB-lite"/>
    </source>
</evidence>
<dbReference type="HOGENOM" id="CLU_2110654_0_0_1"/>
<sequence length="115" mass="13407">MLLNAVRLETLGIITTLRHTFFAFKNAHTKRNMHFFSFFVLLCAKLSQSMEEVENEFLKKTQEQNNGNEEKECPQIPDGSKKNLDNMNKCRSKLDKKENALKERKTKVYGGSFIF</sequence>
<dbReference type="InParanoid" id="L7JRJ6"/>
<accession>L7JRJ6</accession>
<organism evidence="2 3">
    <name type="scientific">Trachipleistophora hominis</name>
    <name type="common">Microsporidian parasite</name>
    <dbReference type="NCBI Taxonomy" id="72359"/>
    <lineage>
        <taxon>Eukaryota</taxon>
        <taxon>Fungi</taxon>
        <taxon>Fungi incertae sedis</taxon>
        <taxon>Microsporidia</taxon>
        <taxon>Pleistophoridae</taxon>
        <taxon>Trachipleistophora</taxon>
    </lineage>
</organism>
<proteinExistence type="predicted"/>
<dbReference type="VEuPathDB" id="MicrosporidiaDB:THOM_3188"/>
<keyword evidence="3" id="KW-1185">Reference proteome</keyword>
<dbReference type="EMBL" id="JH994098">
    <property type="protein sequence ID" value="ELQ73910.1"/>
    <property type="molecule type" value="Genomic_DNA"/>
</dbReference>
<reference evidence="2 3" key="1">
    <citation type="journal article" date="2012" name="PLoS Pathog.">
        <title>The genome of the obligate intracellular parasite Trachipleistophora hominis: new insights into microsporidian genome dynamics and reductive evolution.</title>
        <authorList>
            <person name="Heinz E."/>
            <person name="Williams T.A."/>
            <person name="Nakjang S."/>
            <person name="Noel C.J."/>
            <person name="Swan D.C."/>
            <person name="Goldberg A.V."/>
            <person name="Harris S.R."/>
            <person name="Weinmaier T."/>
            <person name="Markert S."/>
            <person name="Becher D."/>
            <person name="Bernhardt J."/>
            <person name="Dagan T."/>
            <person name="Hacker C."/>
            <person name="Lucocq J.M."/>
            <person name="Schweder T."/>
            <person name="Rattei T."/>
            <person name="Hall N."/>
            <person name="Hirt R.P."/>
            <person name="Embley T.M."/>
        </authorList>
    </citation>
    <scope>NUCLEOTIDE SEQUENCE [LARGE SCALE GENOMIC DNA]</scope>
</reference>